<dbReference type="NCBIfam" id="TIGR01782">
    <property type="entry name" value="TonB-Xanth-Caul"/>
    <property type="match status" value="1"/>
</dbReference>
<reference evidence="15 18" key="2">
    <citation type="submission" date="2020-07" db="EMBL/GenBank/DDBJ databases">
        <authorList>
            <person name="Teixeira M."/>
        </authorList>
    </citation>
    <scope>NUCLEOTIDE SEQUENCE [LARGE SCALE GENOMIC DNA]</scope>
    <source>
        <strain evidence="15">1</strain>
    </source>
</reference>
<evidence type="ECO:0000256" key="7">
    <source>
        <dbReference type="ARBA" id="ARBA00023136"/>
    </source>
</evidence>
<dbReference type="InterPro" id="IPR010917">
    <property type="entry name" value="TonB_rcpt_CS"/>
</dbReference>
<evidence type="ECO:0000256" key="12">
    <source>
        <dbReference type="SAM" id="SignalP"/>
    </source>
</evidence>
<dbReference type="GO" id="GO:0009279">
    <property type="term" value="C:cell outer membrane"/>
    <property type="evidence" value="ECO:0007669"/>
    <property type="project" value="UniProtKB-SubCell"/>
</dbReference>
<comment type="subcellular location">
    <subcellularLocation>
        <location evidence="1 9">Cell outer membrane</location>
        <topology evidence="1 9">Multi-pass membrane protein</topology>
    </subcellularLocation>
</comment>
<evidence type="ECO:0000256" key="9">
    <source>
        <dbReference type="PROSITE-ProRule" id="PRU01360"/>
    </source>
</evidence>
<dbReference type="EMBL" id="LR861803">
    <property type="protein sequence ID" value="CAD1786027.1"/>
    <property type="molecule type" value="Genomic_DNA"/>
</dbReference>
<accession>A0A6V7MDU7</accession>
<dbReference type="PROSITE" id="PS01156">
    <property type="entry name" value="TONB_DEPENDENT_REC_2"/>
    <property type="match status" value="1"/>
</dbReference>
<comment type="similarity">
    <text evidence="9 11">Belongs to the TonB-dependent receptor family.</text>
</comment>
<reference evidence="16 17" key="1">
    <citation type="submission" date="2018-06" db="EMBL/GenBank/DDBJ databases">
        <authorList>
            <person name="Pothier F. J."/>
        </authorList>
    </citation>
    <scope>NUCLEOTIDE SEQUENCE [LARGE SCALE GENOMIC DNA]</scope>
    <source>
        <strain evidence="16 17">CPBF 424</strain>
    </source>
</reference>
<dbReference type="AlphaFoldDB" id="A0A381LJL1"/>
<feature type="signal peptide" evidence="12">
    <location>
        <begin position="1"/>
        <end position="29"/>
    </location>
</feature>
<evidence type="ECO:0000313" key="16">
    <source>
        <dbReference type="EMBL" id="SUZ26365.1"/>
    </source>
</evidence>
<evidence type="ECO:0000256" key="4">
    <source>
        <dbReference type="ARBA" id="ARBA00022692"/>
    </source>
</evidence>
<evidence type="ECO:0000259" key="13">
    <source>
        <dbReference type="Pfam" id="PF00593"/>
    </source>
</evidence>
<dbReference type="Pfam" id="PF07715">
    <property type="entry name" value="Plug"/>
    <property type="match status" value="1"/>
</dbReference>
<dbReference type="Proteomes" id="UP000254168">
    <property type="component" value="Unassembled WGS sequence"/>
</dbReference>
<evidence type="ECO:0000313" key="15">
    <source>
        <dbReference type="EMBL" id="CAD1786027.1"/>
    </source>
</evidence>
<evidence type="ECO:0000256" key="2">
    <source>
        <dbReference type="ARBA" id="ARBA00022448"/>
    </source>
</evidence>
<dbReference type="EMBL" id="UIHB01000001">
    <property type="protein sequence ID" value="SUZ26365.1"/>
    <property type="molecule type" value="Genomic_DNA"/>
</dbReference>
<proteinExistence type="inferred from homology"/>
<dbReference type="GeneID" id="79387477"/>
<dbReference type="SUPFAM" id="SSF56935">
    <property type="entry name" value="Porins"/>
    <property type="match status" value="1"/>
</dbReference>
<evidence type="ECO:0000313" key="17">
    <source>
        <dbReference type="Proteomes" id="UP000254168"/>
    </source>
</evidence>
<evidence type="ECO:0000259" key="14">
    <source>
        <dbReference type="Pfam" id="PF07715"/>
    </source>
</evidence>
<dbReference type="KEGG" id="xeu:XSP_000125"/>
<dbReference type="Pfam" id="PF00593">
    <property type="entry name" value="TonB_dep_Rec_b-barrel"/>
    <property type="match status" value="1"/>
</dbReference>
<dbReference type="CDD" id="cd01347">
    <property type="entry name" value="ligand_gated_channel"/>
    <property type="match status" value="1"/>
</dbReference>
<dbReference type="PANTHER" id="PTHR40980:SF3">
    <property type="entry name" value="TONB-DEPENDENT RECEPTOR-LIKE BETA-BARREL DOMAIN-CONTAINING PROTEIN"/>
    <property type="match status" value="1"/>
</dbReference>
<dbReference type="Gene3D" id="2.40.170.20">
    <property type="entry name" value="TonB-dependent receptor, beta-barrel domain"/>
    <property type="match status" value="1"/>
</dbReference>
<dbReference type="PROSITE" id="PS52016">
    <property type="entry name" value="TONB_DEPENDENT_REC_3"/>
    <property type="match status" value="1"/>
</dbReference>
<evidence type="ECO:0000256" key="1">
    <source>
        <dbReference type="ARBA" id="ARBA00004571"/>
    </source>
</evidence>
<evidence type="ECO:0000313" key="18">
    <source>
        <dbReference type="Proteomes" id="UP000515493"/>
    </source>
</evidence>
<evidence type="ECO:0000256" key="10">
    <source>
        <dbReference type="PROSITE-ProRule" id="PRU10144"/>
    </source>
</evidence>
<dbReference type="InterPro" id="IPR010104">
    <property type="entry name" value="TonB_rcpt_bac"/>
</dbReference>
<gene>
    <name evidence="16" type="ORF">CPBF424_01190</name>
    <name evidence="15" type="ORF">XSP_000125</name>
</gene>
<keyword evidence="5 12" id="KW-0732">Signal</keyword>
<accession>A0A381LJL1</accession>
<keyword evidence="2 9" id="KW-0813">Transport</keyword>
<feature type="short sequence motif" description="TonB C-terminal box" evidence="10">
    <location>
        <begin position="905"/>
        <end position="922"/>
    </location>
</feature>
<evidence type="ECO:0000256" key="6">
    <source>
        <dbReference type="ARBA" id="ARBA00023077"/>
    </source>
</evidence>
<dbReference type="PANTHER" id="PTHR40980">
    <property type="entry name" value="PLUG DOMAIN-CONTAINING PROTEIN"/>
    <property type="match status" value="1"/>
</dbReference>
<keyword evidence="6 11" id="KW-0798">TonB box</keyword>
<organism evidence="15 18">
    <name type="scientific">Xanthomonas euroxanthea</name>
    <dbReference type="NCBI Taxonomy" id="2259622"/>
    <lineage>
        <taxon>Bacteria</taxon>
        <taxon>Pseudomonadati</taxon>
        <taxon>Pseudomonadota</taxon>
        <taxon>Gammaproteobacteria</taxon>
        <taxon>Lysobacterales</taxon>
        <taxon>Lysobacteraceae</taxon>
        <taxon>Xanthomonas</taxon>
    </lineage>
</organism>
<evidence type="ECO:0000256" key="5">
    <source>
        <dbReference type="ARBA" id="ARBA00022729"/>
    </source>
</evidence>
<feature type="domain" description="TonB-dependent receptor plug" evidence="14">
    <location>
        <begin position="66"/>
        <end position="174"/>
    </location>
</feature>
<sequence>MQFRTTSRKTPVTLLALSIGLALSGHLAAQDTTQAPAEPAVDLDTVTVTGYRASVEKALDIKRGEAGVVDAIVAEDIGKFPDLNLAESLQRIPGVVITREAGEGRAISVRGLGPEFTRVRINGMEALTTVGAGDQSGGTNRGRGFDFNVFASDLFSQLIARKTASADVEEGSLGATVDLRTARPFDYNGFTFAASGQAAYNAMAEKANPRVAALIANTWADNTFGALLSVAYTEREVLEEGSNTGRWANGPSNGGFSATSPFAAARSADVYHPRFPRYTQQIHDQQRLGVTGALQWKPTDRTTLSLDMLYSKIDAKRDERYIEAISFSRGGNARPVLVGKPATVVRNGEVRNNALVYGEFDNVDIRTENRHDEWNTEFRQVSLDLEHRFNDDFSINARVGTSRSAHENPVQTTIIMDKYDVDGYSYDYRGNSRAPVLNYGINPTDPTGWELAEIRLRPQTVDNDFDTGQIDFNWNISPGFRLKGGVLAKNYTFSTVELRRANELAVPTFANGTRIVPADLTEQAGLKGINGSPSNWVVPNLDAVADLFGIYSNSGSFAVAPRVNNSRSVEEKDRGVWLMGEFSTDLGSIPFSGNFGVRYVETEQESTGYALINNAPALTTVGRKYSNTLPSFNLVAELAPDLLLRLGAAKVMSRPGLGSLTPGVTVAVAGGARTVAGGNPDLDPIEATNVDLGLEWYFNEGAMLGVGLFYKDIESFIQTAREVRPYSSSGLPASLLEGTGATVNDDFAFSIPLNTPGGELKGVEANYTQPFTFLPGKWANLGVQLNYTWVDSKIQYLASSGAPVMKNDLLGLSRSSWNATLFYEGESFAGRVSATNRDDYLTQAPGAETGFNVDGVHGMTGTTILDASLRYKISKQLELSLEGINLTNEASDEWVSSPRTGQLPLQYAETGRQYLLGLRYKF</sequence>
<dbReference type="InterPro" id="IPR037066">
    <property type="entry name" value="Plug_dom_sf"/>
</dbReference>
<keyword evidence="8 9" id="KW-0998">Cell outer membrane</keyword>
<dbReference type="InterPro" id="IPR036942">
    <property type="entry name" value="Beta-barrel_TonB_sf"/>
</dbReference>
<keyword evidence="17" id="KW-1185">Reference proteome</keyword>
<dbReference type="InterPro" id="IPR039426">
    <property type="entry name" value="TonB-dep_rcpt-like"/>
</dbReference>
<evidence type="ECO:0000256" key="3">
    <source>
        <dbReference type="ARBA" id="ARBA00022452"/>
    </source>
</evidence>
<keyword evidence="15" id="KW-0675">Receptor</keyword>
<evidence type="ECO:0000256" key="8">
    <source>
        <dbReference type="ARBA" id="ARBA00023237"/>
    </source>
</evidence>
<feature type="chain" id="PRO_5044586987" evidence="12">
    <location>
        <begin position="30"/>
        <end position="922"/>
    </location>
</feature>
<dbReference type="Gene3D" id="2.170.130.10">
    <property type="entry name" value="TonB-dependent receptor, plug domain"/>
    <property type="match status" value="1"/>
</dbReference>
<dbReference type="InterPro" id="IPR000531">
    <property type="entry name" value="Beta-barrel_TonB"/>
</dbReference>
<evidence type="ECO:0000256" key="11">
    <source>
        <dbReference type="RuleBase" id="RU003357"/>
    </source>
</evidence>
<feature type="domain" description="TonB-dependent receptor-like beta-barrel" evidence="13">
    <location>
        <begin position="421"/>
        <end position="886"/>
    </location>
</feature>
<keyword evidence="3 9" id="KW-1134">Transmembrane beta strand</keyword>
<keyword evidence="4 9" id="KW-0812">Transmembrane</keyword>
<name>A0A381LJL1_9XANT</name>
<dbReference type="RefSeq" id="WP_115675567.1">
    <property type="nucleotide sequence ID" value="NZ_HG999364.1"/>
</dbReference>
<keyword evidence="7 9" id="KW-0472">Membrane</keyword>
<dbReference type="Proteomes" id="UP000515493">
    <property type="component" value="Chromosome"/>
</dbReference>
<protein>
    <submittedName>
        <fullName evidence="15">TonB-dependent receptor</fullName>
    </submittedName>
</protein>
<dbReference type="InterPro" id="IPR012910">
    <property type="entry name" value="Plug_dom"/>
</dbReference>